<dbReference type="EMBL" id="FOLX01000001">
    <property type="protein sequence ID" value="SFC50909.1"/>
    <property type="molecule type" value="Genomic_DNA"/>
</dbReference>
<gene>
    <name evidence="6" type="ORF">SAMN05421762_1154</name>
</gene>
<evidence type="ECO:0000256" key="1">
    <source>
        <dbReference type="ARBA" id="ARBA00001947"/>
    </source>
</evidence>
<evidence type="ECO:0000313" key="6">
    <source>
        <dbReference type="EMBL" id="SFC50909.1"/>
    </source>
</evidence>
<name>A0A1I1JQK4_9RHOB</name>
<dbReference type="PANTHER" id="PTHR37326:SF2">
    <property type="entry name" value="SUCCINYLGLUTAMATE DESUCCINYLASE_ASPARTOACYLASE FAMILY PROTEIN"/>
    <property type="match status" value="1"/>
</dbReference>
<accession>A0A1I1JQK4</accession>
<feature type="domain" description="Succinylglutamate desuccinylase/Aspartoacylase catalytic" evidence="5">
    <location>
        <begin position="48"/>
        <end position="226"/>
    </location>
</feature>
<dbReference type="PANTHER" id="PTHR37326">
    <property type="entry name" value="BLL3975 PROTEIN"/>
    <property type="match status" value="1"/>
</dbReference>
<dbReference type="RefSeq" id="WP_093452905.1">
    <property type="nucleotide sequence ID" value="NZ_FNZG01000003.1"/>
</dbReference>
<dbReference type="Gene3D" id="3.40.630.10">
    <property type="entry name" value="Zn peptidases"/>
    <property type="match status" value="1"/>
</dbReference>
<dbReference type="GO" id="GO:0046872">
    <property type="term" value="F:metal ion binding"/>
    <property type="evidence" value="ECO:0007669"/>
    <property type="project" value="UniProtKB-KW"/>
</dbReference>
<evidence type="ECO:0000313" key="7">
    <source>
        <dbReference type="Proteomes" id="UP000231644"/>
    </source>
</evidence>
<dbReference type="Pfam" id="PF24827">
    <property type="entry name" value="AstE_AspA_cat"/>
    <property type="match status" value="1"/>
</dbReference>
<dbReference type="InterPro" id="IPR043795">
    <property type="entry name" value="N-alpha-Ac-DABA-like"/>
</dbReference>
<protein>
    <recommendedName>
        <fullName evidence="5">Succinylglutamate desuccinylase/Aspartoacylase catalytic domain-containing protein</fullName>
    </recommendedName>
</protein>
<evidence type="ECO:0000256" key="2">
    <source>
        <dbReference type="ARBA" id="ARBA00022723"/>
    </source>
</evidence>
<sequence>MVRRAAFQINGIEVAPGQTASVDLPVSVLPDHTPVNLRVIVVHGRTEGPTAFVSAAIHGDEVNGVEVARRLLGQKALRGLKGTLLVVPIVNTFGFLNRSRYLPDRRDLNRSFPGSEGGSLAARLAHLFLHDVVLRCDFGIDLHSAAVNRTNLPQTRVSPDDTGLMELARVFGAPVIIPSTERSGSLRAEARKRGVETLLYEAGEGLRVDDASVKIGVAGILKVLRHRGMLGVRGQTKAPANTPAKPPTRRPRAPLLARRSLWERAPIGGILTTYRKDGDIVSEGDLLARVANPFGGEEAELRAGVDGLVIGHAVMPVVNEGDAVFHIAQIERPVTENVVLDEIAQHLSRDPLFDEDEII</sequence>
<dbReference type="InterPro" id="IPR055438">
    <property type="entry name" value="AstE_AspA_cat"/>
</dbReference>
<dbReference type="SUPFAM" id="SSF53187">
    <property type="entry name" value="Zn-dependent exopeptidases"/>
    <property type="match status" value="1"/>
</dbReference>
<keyword evidence="4" id="KW-0862">Zinc</keyword>
<comment type="cofactor">
    <cofactor evidence="1">
        <name>Zn(2+)</name>
        <dbReference type="ChEBI" id="CHEBI:29105"/>
    </cofactor>
</comment>
<dbReference type="STRING" id="517719.SAMN05421762_1154"/>
<evidence type="ECO:0000256" key="4">
    <source>
        <dbReference type="ARBA" id="ARBA00022833"/>
    </source>
</evidence>
<evidence type="ECO:0000259" key="5">
    <source>
        <dbReference type="Pfam" id="PF24827"/>
    </source>
</evidence>
<evidence type="ECO:0000256" key="3">
    <source>
        <dbReference type="ARBA" id="ARBA00022801"/>
    </source>
</evidence>
<dbReference type="InterPro" id="IPR053138">
    <property type="entry name" value="N-alpha-Ac-DABA_deacetylase"/>
</dbReference>
<dbReference type="OrthoDB" id="9782876at2"/>
<dbReference type="GO" id="GO:0016788">
    <property type="term" value="F:hydrolase activity, acting on ester bonds"/>
    <property type="evidence" value="ECO:0007669"/>
    <property type="project" value="InterPro"/>
</dbReference>
<reference evidence="6 7" key="1">
    <citation type="submission" date="2016-10" db="EMBL/GenBank/DDBJ databases">
        <authorList>
            <person name="de Groot N.N."/>
        </authorList>
    </citation>
    <scope>NUCLEOTIDE SEQUENCE [LARGE SCALE GENOMIC DNA]</scope>
    <source>
        <strain evidence="6 7">DSM 29619</strain>
    </source>
</reference>
<keyword evidence="3" id="KW-0378">Hydrolase</keyword>
<keyword evidence="7" id="KW-1185">Reference proteome</keyword>
<dbReference type="AlphaFoldDB" id="A0A1I1JQK4"/>
<proteinExistence type="predicted"/>
<organism evidence="6 7">
    <name type="scientific">Pseudooceanicola nitratireducens</name>
    <dbReference type="NCBI Taxonomy" id="517719"/>
    <lineage>
        <taxon>Bacteria</taxon>
        <taxon>Pseudomonadati</taxon>
        <taxon>Pseudomonadota</taxon>
        <taxon>Alphaproteobacteria</taxon>
        <taxon>Rhodobacterales</taxon>
        <taxon>Paracoccaceae</taxon>
        <taxon>Pseudooceanicola</taxon>
    </lineage>
</organism>
<dbReference type="GO" id="GO:0016811">
    <property type="term" value="F:hydrolase activity, acting on carbon-nitrogen (but not peptide) bonds, in linear amides"/>
    <property type="evidence" value="ECO:0007669"/>
    <property type="project" value="InterPro"/>
</dbReference>
<dbReference type="Proteomes" id="UP000231644">
    <property type="component" value="Unassembled WGS sequence"/>
</dbReference>
<dbReference type="CDD" id="cd06251">
    <property type="entry name" value="M14_ASTE_ASPA-like"/>
    <property type="match status" value="1"/>
</dbReference>
<dbReference type="PIRSF" id="PIRSF039012">
    <property type="entry name" value="ASP"/>
    <property type="match status" value="1"/>
</dbReference>
<keyword evidence="2" id="KW-0479">Metal-binding</keyword>